<evidence type="ECO:0000259" key="2">
    <source>
        <dbReference type="SMART" id="SM00245"/>
    </source>
</evidence>
<keyword evidence="1" id="KW-0732">Signal</keyword>
<dbReference type="RefSeq" id="WP_117384651.1">
    <property type="nucleotide sequence ID" value="NZ_QWDE01000004.1"/>
</dbReference>
<dbReference type="Gene3D" id="3.90.226.10">
    <property type="entry name" value="2-enoyl-CoA Hydratase, Chain A, domain 1"/>
    <property type="match status" value="1"/>
</dbReference>
<dbReference type="PANTHER" id="PTHR11261">
    <property type="entry name" value="INTERPHOTORECEPTOR RETINOID-BINDING PROTEIN"/>
    <property type="match status" value="1"/>
</dbReference>
<gene>
    <name evidence="3" type="ORF">DYU05_18605</name>
</gene>
<dbReference type="SMART" id="SM00245">
    <property type="entry name" value="TSPc"/>
    <property type="match status" value="1"/>
</dbReference>
<accession>A0A3E2NLI1</accession>
<dbReference type="AlphaFoldDB" id="A0A3E2NLI1"/>
<proteinExistence type="predicted"/>
<sequence length="364" mass="41521">MKKLLFLIVALLYFACANAQNPVSLPKDTTLSSPEENFEALWLTFEDHYAFFKLRGIDWHSVYKQYRPAINSSTSNDTLYSVFTKMLAPFHDNHINLIVPSVKQFRSIKPSRFQAEFGTDSLISMFWKMVDRTLLRQGFGPVRYAGPSFNGRPLFAYTTSVKTAYLRFNRCFVSQEADNIPDAKQCSHILDTVFAAFKNKNHIIIDVRDNIGGNDEFAFEVAGRFASKKIIGMYKRTRQGGYEDFGNKETWYIEPKGTNKRVADVFVLTNDKTVSAGDVFAMIMKELPGVKIVGENTRGIYSDMYGFTLPNGWLVSLSHQRYYNNQMVCYEGAGTPVNINVKNTRKDLVKSEDPVLQTALKKQR</sequence>
<dbReference type="GO" id="GO:0006508">
    <property type="term" value="P:proteolysis"/>
    <property type="evidence" value="ECO:0007669"/>
    <property type="project" value="InterPro"/>
</dbReference>
<reference evidence="3 4" key="1">
    <citation type="submission" date="2018-08" db="EMBL/GenBank/DDBJ databases">
        <title>Mucilaginibacter terrae sp. nov., isolated from manganese diggings.</title>
        <authorList>
            <person name="Huang Y."/>
            <person name="Zhou Z."/>
        </authorList>
    </citation>
    <scope>NUCLEOTIDE SEQUENCE [LARGE SCALE GENOMIC DNA]</scope>
    <source>
        <strain evidence="3 4">ZH6</strain>
    </source>
</reference>
<dbReference type="PANTHER" id="PTHR11261:SF3">
    <property type="entry name" value="RETINOL-BINDING PROTEIN 3"/>
    <property type="match status" value="1"/>
</dbReference>
<dbReference type="Pfam" id="PF03572">
    <property type="entry name" value="Peptidase_S41"/>
    <property type="match status" value="1"/>
</dbReference>
<dbReference type="InterPro" id="IPR005151">
    <property type="entry name" value="Tail-specific_protease"/>
</dbReference>
<dbReference type="OrthoDB" id="6397760at2"/>
<feature type="chain" id="PRO_5017691244" description="Tail specific protease domain-containing protein" evidence="1">
    <location>
        <begin position="20"/>
        <end position="364"/>
    </location>
</feature>
<evidence type="ECO:0000313" key="4">
    <source>
        <dbReference type="Proteomes" id="UP000260823"/>
    </source>
</evidence>
<dbReference type="Pfam" id="PF14684">
    <property type="entry name" value="Tricorn_C1"/>
    <property type="match status" value="1"/>
</dbReference>
<feature type="signal peptide" evidence="1">
    <location>
        <begin position="1"/>
        <end position="19"/>
    </location>
</feature>
<dbReference type="InterPro" id="IPR028204">
    <property type="entry name" value="Tricorn_C1"/>
</dbReference>
<dbReference type="CDD" id="cd07563">
    <property type="entry name" value="Peptidase_S41_IRBP"/>
    <property type="match status" value="1"/>
</dbReference>
<organism evidence="3 4">
    <name type="scientific">Mucilaginibacter terrenus</name>
    <dbReference type="NCBI Taxonomy" id="2482727"/>
    <lineage>
        <taxon>Bacteria</taxon>
        <taxon>Pseudomonadati</taxon>
        <taxon>Bacteroidota</taxon>
        <taxon>Sphingobacteriia</taxon>
        <taxon>Sphingobacteriales</taxon>
        <taxon>Sphingobacteriaceae</taxon>
        <taxon>Mucilaginibacter</taxon>
    </lineage>
</organism>
<evidence type="ECO:0000256" key="1">
    <source>
        <dbReference type="SAM" id="SignalP"/>
    </source>
</evidence>
<keyword evidence="4" id="KW-1185">Reference proteome</keyword>
<dbReference type="Gene3D" id="3.30.750.44">
    <property type="match status" value="1"/>
</dbReference>
<protein>
    <recommendedName>
        <fullName evidence="2">Tail specific protease domain-containing protein</fullName>
    </recommendedName>
</protein>
<evidence type="ECO:0000313" key="3">
    <source>
        <dbReference type="EMBL" id="RFZ81832.1"/>
    </source>
</evidence>
<dbReference type="InterPro" id="IPR029045">
    <property type="entry name" value="ClpP/crotonase-like_dom_sf"/>
</dbReference>
<comment type="caution">
    <text evidence="3">The sequence shown here is derived from an EMBL/GenBank/DDBJ whole genome shotgun (WGS) entry which is preliminary data.</text>
</comment>
<dbReference type="Proteomes" id="UP000260823">
    <property type="component" value="Unassembled WGS sequence"/>
</dbReference>
<dbReference type="SUPFAM" id="SSF52096">
    <property type="entry name" value="ClpP/crotonase"/>
    <property type="match status" value="1"/>
</dbReference>
<feature type="domain" description="Tail specific protease" evidence="2">
    <location>
        <begin position="127"/>
        <end position="342"/>
    </location>
</feature>
<name>A0A3E2NLI1_9SPHI</name>
<dbReference type="EMBL" id="QWDE01000004">
    <property type="protein sequence ID" value="RFZ81832.1"/>
    <property type="molecule type" value="Genomic_DNA"/>
</dbReference>
<dbReference type="GO" id="GO:0008236">
    <property type="term" value="F:serine-type peptidase activity"/>
    <property type="evidence" value="ECO:0007669"/>
    <property type="project" value="InterPro"/>
</dbReference>